<reference evidence="3 4" key="1">
    <citation type="submission" date="2020-08" db="EMBL/GenBank/DDBJ databases">
        <title>Genomic Encyclopedia of Type Strains, Phase IV (KMG-IV): sequencing the most valuable type-strain genomes for metagenomic binning, comparative biology and taxonomic classification.</title>
        <authorList>
            <person name="Goeker M."/>
        </authorList>
    </citation>
    <scope>NUCLEOTIDE SEQUENCE [LARGE SCALE GENOMIC DNA]</scope>
    <source>
        <strain evidence="3 4">DSM 25481</strain>
    </source>
</reference>
<dbReference type="Pfam" id="PF04657">
    <property type="entry name" value="DMT_YdcZ"/>
    <property type="match status" value="1"/>
</dbReference>
<accession>A0A7W6CZV1</accession>
<feature type="transmembrane region" description="Helical" evidence="1">
    <location>
        <begin position="99"/>
        <end position="119"/>
    </location>
</feature>
<keyword evidence="1" id="KW-1133">Transmembrane helix</keyword>
<evidence type="ECO:0000313" key="3">
    <source>
        <dbReference type="EMBL" id="MBB3972086.1"/>
    </source>
</evidence>
<keyword evidence="1" id="KW-0812">Transmembrane</keyword>
<dbReference type="Proteomes" id="UP000528964">
    <property type="component" value="Unassembled WGS sequence"/>
</dbReference>
<evidence type="ECO:0000256" key="2">
    <source>
        <dbReference type="SAM" id="SignalP"/>
    </source>
</evidence>
<dbReference type="InterPro" id="IPR006750">
    <property type="entry name" value="YdcZ"/>
</dbReference>
<dbReference type="GO" id="GO:0005886">
    <property type="term" value="C:plasma membrane"/>
    <property type="evidence" value="ECO:0007669"/>
    <property type="project" value="TreeGrafter"/>
</dbReference>
<feature type="transmembrane region" description="Helical" evidence="1">
    <location>
        <begin position="35"/>
        <end position="61"/>
    </location>
</feature>
<comment type="caution">
    <text evidence="3">The sequence shown here is derived from an EMBL/GenBank/DDBJ whole genome shotgun (WGS) entry which is preliminary data.</text>
</comment>
<feature type="chain" id="PRO_5031263469" evidence="2">
    <location>
        <begin position="20"/>
        <end position="150"/>
    </location>
</feature>
<feature type="transmembrane region" description="Helical" evidence="1">
    <location>
        <begin position="131"/>
        <end position="149"/>
    </location>
</feature>
<gene>
    <name evidence="3" type="ORF">GGR24_000719</name>
</gene>
<evidence type="ECO:0000313" key="4">
    <source>
        <dbReference type="Proteomes" id="UP000528964"/>
    </source>
</evidence>
<feature type="transmembrane region" description="Helical" evidence="1">
    <location>
        <begin position="73"/>
        <end position="93"/>
    </location>
</feature>
<keyword evidence="1" id="KW-0472">Membrane</keyword>
<keyword evidence="2" id="KW-0732">Signal</keyword>
<feature type="signal peptide" evidence="2">
    <location>
        <begin position="1"/>
        <end position="19"/>
    </location>
</feature>
<proteinExistence type="predicted"/>
<name>A0A7W6CZV1_9HYPH</name>
<sequence>MAGPLLCALLAVALGCAMAVQGVVNAGLGRALGSSVLAAAVSFWVGAMALAGVSLAAGGIGPALASARALGPGWWIGGGLLGAFIVASIAFVVPRLGVGPAMAFAIAAQLITAVALDHFGLLGTEQHPLGAARAAGVVLLVAGALLIQFF</sequence>
<keyword evidence="4" id="KW-1185">Reference proteome</keyword>
<dbReference type="AlphaFoldDB" id="A0A7W6CZV1"/>
<organism evidence="3 4">
    <name type="scientific">Hansschlegelia beijingensis</name>
    <dbReference type="NCBI Taxonomy" id="1133344"/>
    <lineage>
        <taxon>Bacteria</taxon>
        <taxon>Pseudomonadati</taxon>
        <taxon>Pseudomonadota</taxon>
        <taxon>Alphaproteobacteria</taxon>
        <taxon>Hyphomicrobiales</taxon>
        <taxon>Methylopilaceae</taxon>
        <taxon>Hansschlegelia</taxon>
    </lineage>
</organism>
<dbReference type="PANTHER" id="PTHR34821:SF2">
    <property type="entry name" value="INNER MEMBRANE PROTEIN YDCZ"/>
    <property type="match status" value="1"/>
</dbReference>
<dbReference type="RefSeq" id="WP_183393902.1">
    <property type="nucleotide sequence ID" value="NZ_JACIDR010000001.1"/>
</dbReference>
<evidence type="ECO:0000256" key="1">
    <source>
        <dbReference type="SAM" id="Phobius"/>
    </source>
</evidence>
<dbReference type="PANTHER" id="PTHR34821">
    <property type="entry name" value="INNER MEMBRANE PROTEIN YDCZ"/>
    <property type="match status" value="1"/>
</dbReference>
<protein>
    <submittedName>
        <fullName evidence="3">Transporter family-2 protein</fullName>
    </submittedName>
</protein>
<dbReference type="EMBL" id="JACIDR010000001">
    <property type="protein sequence ID" value="MBB3972086.1"/>
    <property type="molecule type" value="Genomic_DNA"/>
</dbReference>